<proteinExistence type="predicted"/>
<feature type="region of interest" description="Disordered" evidence="1">
    <location>
        <begin position="149"/>
        <end position="168"/>
    </location>
</feature>
<dbReference type="AlphaFoldDB" id="A0A6L2MCV5"/>
<feature type="region of interest" description="Disordered" evidence="1">
    <location>
        <begin position="103"/>
        <end position="132"/>
    </location>
</feature>
<evidence type="ECO:0008006" key="3">
    <source>
        <dbReference type="Google" id="ProtNLM"/>
    </source>
</evidence>
<organism evidence="2">
    <name type="scientific">Tanacetum cinerariifolium</name>
    <name type="common">Dalmatian daisy</name>
    <name type="synonym">Chrysanthemum cinerariifolium</name>
    <dbReference type="NCBI Taxonomy" id="118510"/>
    <lineage>
        <taxon>Eukaryota</taxon>
        <taxon>Viridiplantae</taxon>
        <taxon>Streptophyta</taxon>
        <taxon>Embryophyta</taxon>
        <taxon>Tracheophyta</taxon>
        <taxon>Spermatophyta</taxon>
        <taxon>Magnoliopsida</taxon>
        <taxon>eudicotyledons</taxon>
        <taxon>Gunneridae</taxon>
        <taxon>Pentapetalae</taxon>
        <taxon>asterids</taxon>
        <taxon>campanulids</taxon>
        <taxon>Asterales</taxon>
        <taxon>Asteraceae</taxon>
        <taxon>Asteroideae</taxon>
        <taxon>Anthemideae</taxon>
        <taxon>Anthemidinae</taxon>
        <taxon>Tanacetum</taxon>
    </lineage>
</organism>
<dbReference type="EMBL" id="BKCJ010006378">
    <property type="protein sequence ID" value="GEU71833.1"/>
    <property type="molecule type" value="Genomic_DNA"/>
</dbReference>
<name>A0A6L2MCV5_TANCI</name>
<sequence>MPEFTSEYGVSEDLHPKLPGSEEKIVDFSKGKVGVHTKVFEFANFCIPISQILFDILGHYQIHLSQLSMIGAAKRSQSFQSKDWSPSASRVIDMKDPDVATEYSRTPSAIEKSPLDFDNENPSPPKTEGVASEVSLEEEVAAMGPRLSKKRRRRVNDGADANAPPKVLRKDYASVRPEQSTRGGKSLPTMRLAVDSTFITPADTKGVSDPDPLSYAEPQPHPEQSMTHAINFERGSFEILTGNVATMEVQDMHSAKSAGSRKSTSSPSMVGSPGGIYQPGWGVTNNCRLDTPDACQDVVDHIVSPGLLKKARAQIVRRYQRIQVREEEIKKLDQEVQGIVSSHADNDRGSPMGYLAWHAPSRNEHGKAGRDLEVVEAYDPEANNKYLQVLQELKDLKYPIVDLLEGLKDAPMEVVMASLHLESDSGEDAPKWIRNPRPSTSQLNIHVYPEVRDPRDPWAVKEEMLLEEAIAANVSRAEKKKRCRVVCRTHGVGSAHHARSDGVPVSVPTVAPQRLAILLADATTQTKTFEDDASP</sequence>
<evidence type="ECO:0000313" key="2">
    <source>
        <dbReference type="EMBL" id="GEU71833.1"/>
    </source>
</evidence>
<feature type="region of interest" description="Disordered" evidence="1">
    <location>
        <begin position="252"/>
        <end position="273"/>
    </location>
</feature>
<comment type="caution">
    <text evidence="2">The sequence shown here is derived from an EMBL/GenBank/DDBJ whole genome shotgun (WGS) entry which is preliminary data.</text>
</comment>
<feature type="compositionally biased region" description="Polar residues" evidence="1">
    <location>
        <begin position="260"/>
        <end position="269"/>
    </location>
</feature>
<reference evidence="2" key="1">
    <citation type="journal article" date="2019" name="Sci. Rep.">
        <title>Draft genome of Tanacetum cinerariifolium, the natural source of mosquito coil.</title>
        <authorList>
            <person name="Yamashiro T."/>
            <person name="Shiraishi A."/>
            <person name="Satake H."/>
            <person name="Nakayama K."/>
        </authorList>
    </citation>
    <scope>NUCLEOTIDE SEQUENCE</scope>
</reference>
<gene>
    <name evidence="2" type="ORF">Tci_043811</name>
</gene>
<evidence type="ECO:0000256" key="1">
    <source>
        <dbReference type="SAM" id="MobiDB-lite"/>
    </source>
</evidence>
<feature type="region of interest" description="Disordered" evidence="1">
    <location>
        <begin position="201"/>
        <end position="223"/>
    </location>
</feature>
<accession>A0A6L2MCV5</accession>
<protein>
    <recommendedName>
        <fullName evidence="3">Transposase (Putative), gypsy type</fullName>
    </recommendedName>
</protein>